<feature type="domain" description="HTH myb-type" evidence="4">
    <location>
        <begin position="257"/>
        <end position="316"/>
    </location>
</feature>
<feature type="compositionally biased region" description="Basic residues" evidence="2">
    <location>
        <begin position="384"/>
        <end position="394"/>
    </location>
</feature>
<feature type="region of interest" description="Disordered" evidence="2">
    <location>
        <begin position="15"/>
        <end position="88"/>
    </location>
</feature>
<feature type="region of interest" description="Disordered" evidence="2">
    <location>
        <begin position="496"/>
        <end position="557"/>
    </location>
</feature>
<evidence type="ECO:0000313" key="5">
    <source>
        <dbReference type="EMBL" id="KAF4124618.1"/>
    </source>
</evidence>
<evidence type="ECO:0000259" key="4">
    <source>
        <dbReference type="PROSITE" id="PS51294"/>
    </source>
</evidence>
<feature type="compositionally biased region" description="Polar residues" evidence="2">
    <location>
        <begin position="322"/>
        <end position="342"/>
    </location>
</feature>
<dbReference type="Proteomes" id="UP000749293">
    <property type="component" value="Unassembled WGS sequence"/>
</dbReference>
<dbReference type="AlphaFoldDB" id="A0A9P4YZR2"/>
<dbReference type="GeneID" id="55971512"/>
<reference evidence="5" key="1">
    <citation type="submission" date="2020-03" db="EMBL/GenBank/DDBJ databases">
        <title>Site-based positive gene gene selection in Geosmithia morbida across the United States reveals a broad range of putative effectors and factors for local host and environmental adapation.</title>
        <authorList>
            <person name="Onufrak A."/>
            <person name="Murdoch R.W."/>
            <person name="Gazis R."/>
            <person name="Huff M."/>
            <person name="Staton M."/>
            <person name="Klingeman W."/>
            <person name="Hadziabdic D."/>
        </authorList>
    </citation>
    <scope>NUCLEOTIDE SEQUENCE</scope>
    <source>
        <strain evidence="5">1262</strain>
    </source>
</reference>
<dbReference type="Gene3D" id="1.10.246.220">
    <property type="match status" value="1"/>
</dbReference>
<proteinExistence type="predicted"/>
<evidence type="ECO:0000256" key="2">
    <source>
        <dbReference type="SAM" id="MobiDB-lite"/>
    </source>
</evidence>
<feature type="compositionally biased region" description="Polar residues" evidence="2">
    <location>
        <begin position="234"/>
        <end position="253"/>
    </location>
</feature>
<feature type="compositionally biased region" description="Basic and acidic residues" evidence="2">
    <location>
        <begin position="35"/>
        <end position="55"/>
    </location>
</feature>
<dbReference type="Pfam" id="PF00249">
    <property type="entry name" value="Myb_DNA-binding"/>
    <property type="match status" value="1"/>
</dbReference>
<evidence type="ECO:0000256" key="1">
    <source>
        <dbReference type="ARBA" id="ARBA00023242"/>
    </source>
</evidence>
<dbReference type="PANTHER" id="PTHR46734">
    <property type="entry name" value="TELOMERIC REPEAT-BINDING FACTOR 1 TERF1"/>
    <property type="match status" value="1"/>
</dbReference>
<evidence type="ECO:0000259" key="3">
    <source>
        <dbReference type="PROSITE" id="PS50090"/>
    </source>
</evidence>
<feature type="compositionally biased region" description="Basic residues" evidence="2">
    <location>
        <begin position="254"/>
        <end position="263"/>
    </location>
</feature>
<keyword evidence="5" id="KW-0238">DNA-binding</keyword>
<dbReference type="SUPFAM" id="SSF46689">
    <property type="entry name" value="Homeodomain-like"/>
    <property type="match status" value="2"/>
</dbReference>
<accession>A0A9P4YZR2</accession>
<dbReference type="PANTHER" id="PTHR46734:SF1">
    <property type="entry name" value="TELOMERIC REPEAT-BINDING FACTOR 1"/>
    <property type="match status" value="1"/>
</dbReference>
<gene>
    <name evidence="5" type="ORF">GMORB2_5284</name>
</gene>
<dbReference type="OrthoDB" id="1109245at2759"/>
<dbReference type="CDD" id="cd11660">
    <property type="entry name" value="SANT_TRF"/>
    <property type="match status" value="2"/>
</dbReference>
<dbReference type="GO" id="GO:0003677">
    <property type="term" value="F:DNA binding"/>
    <property type="evidence" value="ECO:0007669"/>
    <property type="project" value="UniProtKB-KW"/>
</dbReference>
<feature type="region of interest" description="Disordered" evidence="2">
    <location>
        <begin position="315"/>
        <end position="397"/>
    </location>
</feature>
<keyword evidence="1" id="KW-0539">Nucleus</keyword>
<feature type="domain" description="Myb-like" evidence="3">
    <location>
        <begin position="257"/>
        <end position="310"/>
    </location>
</feature>
<feature type="compositionally biased region" description="Basic and acidic residues" evidence="2">
    <location>
        <begin position="346"/>
        <end position="356"/>
    </location>
</feature>
<dbReference type="SMART" id="SM00717">
    <property type="entry name" value="SANT"/>
    <property type="match status" value="2"/>
</dbReference>
<feature type="compositionally biased region" description="Basic and acidic residues" evidence="2">
    <location>
        <begin position="209"/>
        <end position="233"/>
    </location>
</feature>
<dbReference type="Gene3D" id="1.10.10.60">
    <property type="entry name" value="Homeodomain-like"/>
    <property type="match status" value="1"/>
</dbReference>
<dbReference type="PROSITE" id="PS51294">
    <property type="entry name" value="HTH_MYB"/>
    <property type="match status" value="1"/>
</dbReference>
<dbReference type="EMBL" id="JAANYQ010000004">
    <property type="protein sequence ID" value="KAF4124618.1"/>
    <property type="molecule type" value="Genomic_DNA"/>
</dbReference>
<dbReference type="InterPro" id="IPR052450">
    <property type="entry name" value="TRBD-Containing_Protein"/>
</dbReference>
<dbReference type="InterPro" id="IPR009057">
    <property type="entry name" value="Homeodomain-like_sf"/>
</dbReference>
<protein>
    <submittedName>
        <fullName evidence="5">Myb-like DNA-binding domain</fullName>
    </submittedName>
</protein>
<sequence>MATIEPRLIHLLNNSTTPELSNADLPPFHTLPLPDTDRQLPPLDRDASQNQRGDRFAATADGTPKRLPHHHLVGEDHGSARPPPPLSLPPDEANLGLGGYAGSSDLYPLRILLRESDAVVDSSFHLGTRGSDDITITADAAGATPSDDAANKKRTRAVATSRDDYLQLPQPVKKQKPAVHASVFPPIINGLHEPPPHAALFPPIAADSFGERDSGHLKSLHSSDKRPPADDSNSKSGQKTPPETDKSQIASSSVRKRATKPRRKWSEDETNHLLLGVSKHGVGKWRAILNDPEFKFNSRSAGDLKDRFRTCCPAELRDAKGETSSPTATPSRSQQQMANPSKNKGLHSENILHQEGDSASTQPGMITPPTEAAVGPTDDSSSSKQKKTRAHRKKLADLEDLGIHAPFKKSLRRERRPFTDQDDREILEGLSKYGPAWTRILRDSSFHLLPRRPTDLRDRVRNRYPEIYQRIEKGIYQTKESGKSNDIMEPSITMCIDNSLKPPNQSSRRTGDSKEDLSSNSNGPVMQQQQQQQPSELVGCSSQPKSQGFEFMDSSAGQYLSGEMDISRLLLDDSR</sequence>
<evidence type="ECO:0000313" key="6">
    <source>
        <dbReference type="Proteomes" id="UP000749293"/>
    </source>
</evidence>
<name>A0A9P4YZR2_9HYPO</name>
<comment type="caution">
    <text evidence="5">The sequence shown here is derived from an EMBL/GenBank/DDBJ whole genome shotgun (WGS) entry which is preliminary data.</text>
</comment>
<dbReference type="PROSITE" id="PS50090">
    <property type="entry name" value="MYB_LIKE"/>
    <property type="match status" value="1"/>
</dbReference>
<feature type="region of interest" description="Disordered" evidence="2">
    <location>
        <begin position="198"/>
        <end position="282"/>
    </location>
</feature>
<organism evidence="5 6">
    <name type="scientific">Geosmithia morbida</name>
    <dbReference type="NCBI Taxonomy" id="1094350"/>
    <lineage>
        <taxon>Eukaryota</taxon>
        <taxon>Fungi</taxon>
        <taxon>Dikarya</taxon>
        <taxon>Ascomycota</taxon>
        <taxon>Pezizomycotina</taxon>
        <taxon>Sordariomycetes</taxon>
        <taxon>Hypocreomycetidae</taxon>
        <taxon>Hypocreales</taxon>
        <taxon>Bionectriaceae</taxon>
        <taxon>Geosmithia</taxon>
    </lineage>
</organism>
<dbReference type="RefSeq" id="XP_035323270.1">
    <property type="nucleotide sequence ID" value="XM_035467258.1"/>
</dbReference>
<feature type="region of interest" description="Disordered" evidence="2">
    <location>
        <begin position="144"/>
        <end position="178"/>
    </location>
</feature>
<dbReference type="InterPro" id="IPR017930">
    <property type="entry name" value="Myb_dom"/>
</dbReference>
<keyword evidence="6" id="KW-1185">Reference proteome</keyword>
<dbReference type="InterPro" id="IPR001005">
    <property type="entry name" value="SANT/Myb"/>
</dbReference>